<dbReference type="Proteomes" id="UP000694850">
    <property type="component" value="Unplaced"/>
</dbReference>
<feature type="domain" description="WAP" evidence="2">
    <location>
        <begin position="1"/>
        <end position="47"/>
    </location>
</feature>
<reference evidence="4" key="1">
    <citation type="submission" date="2025-08" db="UniProtKB">
        <authorList>
            <consortium name="RefSeq"/>
        </authorList>
    </citation>
    <scope>IDENTIFICATION</scope>
</reference>
<dbReference type="CTD" id="90199"/>
<feature type="domain" description="WAP" evidence="2">
    <location>
        <begin position="94"/>
        <end position="140"/>
    </location>
</feature>
<dbReference type="PANTHER" id="PTHR47769:SF1">
    <property type="entry name" value="WAP FOUR-DISULFIDE CORE DOMAIN PROTEIN 8"/>
    <property type="match status" value="1"/>
</dbReference>
<dbReference type="SUPFAM" id="SSF57256">
    <property type="entry name" value="Elafin-like"/>
    <property type="match status" value="3"/>
</dbReference>
<dbReference type="GO" id="GO:0030414">
    <property type="term" value="F:peptidase inhibitor activity"/>
    <property type="evidence" value="ECO:0007669"/>
    <property type="project" value="InterPro"/>
</dbReference>
<accession>A0A8B6ZRU2</accession>
<evidence type="ECO:0000259" key="2">
    <source>
        <dbReference type="PROSITE" id="PS51390"/>
    </source>
</evidence>
<evidence type="ECO:0000313" key="3">
    <source>
        <dbReference type="Proteomes" id="UP000694850"/>
    </source>
</evidence>
<dbReference type="GeneID" id="103194988"/>
<dbReference type="RefSeq" id="XP_007936636.1">
    <property type="nucleotide sequence ID" value="XM_007938445.1"/>
</dbReference>
<sequence>MRQKPGTCPKERIHCTSFTSSCHTDFDCPNYLKCCNFNCGKKCLDPYRAKVGRCPYYPLRNNMDCSNTCLSDYDCPDTDKCCSSTCGFICAKAWKVKRSDCPEILDFCEEVEKPQCQVDDDCPDFHKCCSDCGLKCIDPFSWVSSQLEDDD</sequence>
<gene>
    <name evidence="4" type="primary">WFDC8</name>
</gene>
<keyword evidence="1" id="KW-1015">Disulfide bond</keyword>
<dbReference type="PRINTS" id="PR00003">
    <property type="entry name" value="4DISULPHCORE"/>
</dbReference>
<feature type="domain" description="WAP" evidence="2">
    <location>
        <begin position="48"/>
        <end position="93"/>
    </location>
</feature>
<dbReference type="GO" id="GO:0005576">
    <property type="term" value="C:extracellular region"/>
    <property type="evidence" value="ECO:0007669"/>
    <property type="project" value="InterPro"/>
</dbReference>
<dbReference type="PANTHER" id="PTHR47769">
    <property type="entry name" value="WAP FOUR-DISULFIDE CORE DOMAIN PROTEIN 8"/>
    <property type="match status" value="1"/>
</dbReference>
<dbReference type="Gene3D" id="4.10.75.10">
    <property type="entry name" value="Elafin-like"/>
    <property type="match status" value="3"/>
</dbReference>
<keyword evidence="3" id="KW-1185">Reference proteome</keyword>
<evidence type="ECO:0000313" key="4">
    <source>
        <dbReference type="RefSeq" id="XP_007936636.1"/>
    </source>
</evidence>
<dbReference type="InterPro" id="IPR008197">
    <property type="entry name" value="WAP_dom"/>
</dbReference>
<dbReference type="SMART" id="SM00217">
    <property type="entry name" value="WAP"/>
    <property type="match status" value="3"/>
</dbReference>
<dbReference type="AlphaFoldDB" id="A0A8B6ZRU2"/>
<proteinExistence type="predicted"/>
<dbReference type="InterPro" id="IPR036645">
    <property type="entry name" value="Elafin-like_sf"/>
</dbReference>
<protein>
    <submittedName>
        <fullName evidence="4">WAP four-disulfide core domain protein 8</fullName>
    </submittedName>
</protein>
<evidence type="ECO:0000256" key="1">
    <source>
        <dbReference type="ARBA" id="ARBA00023157"/>
    </source>
</evidence>
<dbReference type="Pfam" id="PF00095">
    <property type="entry name" value="WAP"/>
    <property type="match status" value="3"/>
</dbReference>
<organism evidence="3 4">
    <name type="scientific">Orycteropus afer afer</name>
    <dbReference type="NCBI Taxonomy" id="1230840"/>
    <lineage>
        <taxon>Eukaryota</taxon>
        <taxon>Metazoa</taxon>
        <taxon>Chordata</taxon>
        <taxon>Craniata</taxon>
        <taxon>Vertebrata</taxon>
        <taxon>Euteleostomi</taxon>
        <taxon>Mammalia</taxon>
        <taxon>Eutheria</taxon>
        <taxon>Afrotheria</taxon>
        <taxon>Tubulidentata</taxon>
        <taxon>Orycteropodidae</taxon>
        <taxon>Orycteropus</taxon>
    </lineage>
</organism>
<name>A0A8B6ZRU2_ORYAF</name>
<dbReference type="OrthoDB" id="196393at2759"/>
<dbReference type="PROSITE" id="PS51390">
    <property type="entry name" value="WAP"/>
    <property type="match status" value="3"/>
</dbReference>